<comment type="caution">
    <text evidence="1">The sequence shown here is derived from an EMBL/GenBank/DDBJ whole genome shotgun (WGS) entry which is preliminary data.</text>
</comment>
<name>A0ABR1ZTK4_9ROSI</name>
<evidence type="ECO:0000313" key="1">
    <source>
        <dbReference type="EMBL" id="KAK8484045.1"/>
    </source>
</evidence>
<organism evidence="1 2">
    <name type="scientific">Hibiscus sabdariffa</name>
    <name type="common">roselle</name>
    <dbReference type="NCBI Taxonomy" id="183260"/>
    <lineage>
        <taxon>Eukaryota</taxon>
        <taxon>Viridiplantae</taxon>
        <taxon>Streptophyta</taxon>
        <taxon>Embryophyta</taxon>
        <taxon>Tracheophyta</taxon>
        <taxon>Spermatophyta</taxon>
        <taxon>Magnoliopsida</taxon>
        <taxon>eudicotyledons</taxon>
        <taxon>Gunneridae</taxon>
        <taxon>Pentapetalae</taxon>
        <taxon>rosids</taxon>
        <taxon>malvids</taxon>
        <taxon>Malvales</taxon>
        <taxon>Malvaceae</taxon>
        <taxon>Malvoideae</taxon>
        <taxon>Hibiscus</taxon>
    </lineage>
</organism>
<protein>
    <submittedName>
        <fullName evidence="1">Uncharacterized protein</fullName>
    </submittedName>
</protein>
<reference evidence="1 2" key="1">
    <citation type="journal article" date="2024" name="G3 (Bethesda)">
        <title>Genome assembly of Hibiscus sabdariffa L. provides insights into metabolisms of medicinal natural products.</title>
        <authorList>
            <person name="Kim T."/>
        </authorList>
    </citation>
    <scope>NUCLEOTIDE SEQUENCE [LARGE SCALE GENOMIC DNA]</scope>
    <source>
        <strain evidence="1">TK-2024</strain>
        <tissue evidence="1">Old leaves</tissue>
    </source>
</reference>
<gene>
    <name evidence="1" type="ORF">V6N11_066626</name>
</gene>
<proteinExistence type="predicted"/>
<accession>A0ABR1ZTK4</accession>
<keyword evidence="2" id="KW-1185">Reference proteome</keyword>
<sequence>MYGDVCAVMVLSEVESGMFCREIQMRVVRIEIRSSEVESLGHQVEIEVNCKQPYIPSNKVCMEAFHVEARVYVSKRSDLH</sequence>
<evidence type="ECO:0000313" key="2">
    <source>
        <dbReference type="Proteomes" id="UP001396334"/>
    </source>
</evidence>
<dbReference type="Proteomes" id="UP001396334">
    <property type="component" value="Unassembled WGS sequence"/>
</dbReference>
<dbReference type="EMBL" id="JBBPBN010000607">
    <property type="protein sequence ID" value="KAK8484045.1"/>
    <property type="molecule type" value="Genomic_DNA"/>
</dbReference>